<proteinExistence type="predicted"/>
<organism evidence="1 2">
    <name type="scientific">Paraburkholderia tropica</name>
    <dbReference type="NCBI Taxonomy" id="92647"/>
    <lineage>
        <taxon>Bacteria</taxon>
        <taxon>Pseudomonadati</taxon>
        <taxon>Pseudomonadota</taxon>
        <taxon>Betaproteobacteria</taxon>
        <taxon>Burkholderiales</taxon>
        <taxon>Burkholderiaceae</taxon>
        <taxon>Paraburkholderia</taxon>
    </lineage>
</organism>
<accession>A0AAQ1GJ74</accession>
<sequence>MPTVQVRARAVRVFTRPRLRTWSIHQADPAQVDGEARADYERELRISAIGSLIEASCATRLWRRVCCYEMAQEIRRRSPGRRLAMELALQESML</sequence>
<gene>
    <name evidence="1" type="ORF">SAMN05216550_113206</name>
</gene>
<comment type="caution">
    <text evidence="1">The sequence shown here is derived from an EMBL/GenBank/DDBJ whole genome shotgun (WGS) entry which is preliminary data.</text>
</comment>
<evidence type="ECO:0000313" key="1">
    <source>
        <dbReference type="EMBL" id="SEK02723.1"/>
    </source>
</evidence>
<dbReference type="AlphaFoldDB" id="A0AAQ1GJ74"/>
<evidence type="ECO:0000313" key="2">
    <source>
        <dbReference type="Proteomes" id="UP000183529"/>
    </source>
</evidence>
<dbReference type="Proteomes" id="UP000183529">
    <property type="component" value="Unassembled WGS sequence"/>
</dbReference>
<reference evidence="1 2" key="1">
    <citation type="submission" date="2016-10" db="EMBL/GenBank/DDBJ databases">
        <authorList>
            <person name="Varghese N."/>
            <person name="Submissions S."/>
        </authorList>
    </citation>
    <scope>NUCLEOTIDE SEQUENCE [LARGE SCALE GENOMIC DNA]</scope>
    <source>
        <strain evidence="1 2">LMG 22274</strain>
    </source>
</reference>
<protein>
    <submittedName>
        <fullName evidence="1">Uncharacterized protein</fullName>
    </submittedName>
</protein>
<dbReference type="EMBL" id="FNZM01000013">
    <property type="protein sequence ID" value="SEK02723.1"/>
    <property type="molecule type" value="Genomic_DNA"/>
</dbReference>
<name>A0AAQ1GJ74_9BURK</name>